<dbReference type="OrthoDB" id="398069at2"/>
<dbReference type="AlphaFoldDB" id="G8C2U3"/>
<feature type="compositionally biased region" description="Low complexity" evidence="1">
    <location>
        <begin position="387"/>
        <end position="407"/>
    </location>
</feature>
<proteinExistence type="predicted"/>
<dbReference type="KEGG" id="mhb:MHM_01230"/>
<dbReference type="RefSeq" id="WP_015511506.1">
    <property type="nucleotide sequence ID" value="NC_021007.1"/>
</dbReference>
<reference evidence="2" key="2">
    <citation type="submission" date="2011-11" db="EMBL/GenBank/DDBJ databases">
        <authorList>
            <person name="Barker E."/>
        </authorList>
    </citation>
    <scope>NUCLEOTIDE SEQUENCE</scope>
    <source>
        <strain evidence="2">Birmingham 1</strain>
    </source>
</reference>
<reference evidence="2" key="1">
    <citation type="submission" date="2011-11" db="EMBL/GenBank/DDBJ databases">
        <title>Complete genome sequence of Candidatus Mycoplasma haemominutum.</title>
        <authorList>
            <person name="Barker E.N."/>
            <person name="Darby A.C."/>
            <person name="Helps C.R."/>
            <person name="Peters I.R."/>
            <person name="Hughes M.A."/>
            <person name="Radford A.D."/>
            <person name="Novacco M."/>
            <person name="Boretti F."/>
            <person name="Hofmann-Lehmann R."/>
            <person name="Tasker S."/>
        </authorList>
    </citation>
    <scope>NUCLEOTIDE SEQUENCE</scope>
    <source>
        <strain evidence="2">Birmingham 1</strain>
    </source>
</reference>
<dbReference type="EMBL" id="HE613254">
    <property type="protein sequence ID" value="CCE66641.1"/>
    <property type="molecule type" value="Genomic_DNA"/>
</dbReference>
<dbReference type="PATRIC" id="fig|1116213.3.peg.133"/>
<dbReference type="SUPFAM" id="SSF53850">
    <property type="entry name" value="Periplasmic binding protein-like II"/>
    <property type="match status" value="1"/>
</dbReference>
<dbReference type="HOGENOM" id="CLU_660021_0_0_14"/>
<evidence type="ECO:0000256" key="1">
    <source>
        <dbReference type="SAM" id="MobiDB-lite"/>
    </source>
</evidence>
<gene>
    <name evidence="2" type="ORF">MHM_01230</name>
</gene>
<name>G8C2U3_9MOLU</name>
<feature type="region of interest" description="Disordered" evidence="1">
    <location>
        <begin position="312"/>
        <end position="334"/>
    </location>
</feature>
<accession>G8C2U3</accession>
<dbReference type="Gene3D" id="3.40.190.10">
    <property type="entry name" value="Periplasmic binding protein-like II"/>
    <property type="match status" value="1"/>
</dbReference>
<sequence>MNKVQATKLLLSLGGSQGIIVPSVSTGDSGIKTITLEGSASMYDPIRVMSQVLKASGQTLEVNILPLGSSMGKESYSSKSIDFILASIDERKSENTNPYSLESEITETKEGGYRQVYFAQDPLVFVFKKDPKCTQEITYKPYDLDQYLEKGDSDGKGDWKGNRGDLIKLFTTGQGNFSECNYGAFIREGGELRSNLNKAFLATPEKGISEGLLDDCYLKKTIQEANCNKLVSEDNLTKCPNIADYYCWPKSTSSLTSFRGSQLPENNWLALERFKRSAPLGSSIFFPRSFFDANPSLFAASDLTVVHAQDPVTEDDKAQDDPSSSDGSAMNIGTPKKNVFKRKYYLQFQVSDQSSNTENQAWIKKLLLDNQFLYSSLDLLTPRYYDKSQQQVSSDSDQSSNQNSQNKKTIEITKNR</sequence>
<evidence type="ECO:0000313" key="2">
    <source>
        <dbReference type="EMBL" id="CCE66641.1"/>
    </source>
</evidence>
<organism evidence="2">
    <name type="scientific">Candidatus Mycoplasma haematominutum 'Birmingham 1'</name>
    <dbReference type="NCBI Taxonomy" id="1116213"/>
    <lineage>
        <taxon>Bacteria</taxon>
        <taxon>Bacillati</taxon>
        <taxon>Mycoplasmatota</taxon>
        <taxon>Mollicutes</taxon>
        <taxon>Mycoplasmataceae</taxon>
        <taxon>Mycoplasma</taxon>
    </lineage>
</organism>
<feature type="region of interest" description="Disordered" evidence="1">
    <location>
        <begin position="386"/>
        <end position="416"/>
    </location>
</feature>
<evidence type="ECO:0008006" key="3">
    <source>
        <dbReference type="Google" id="ProtNLM"/>
    </source>
</evidence>
<protein>
    <recommendedName>
        <fullName evidence="3">PBP domain-containing protein</fullName>
    </recommendedName>
</protein>